<feature type="compositionally biased region" description="Basic and acidic residues" evidence="6">
    <location>
        <begin position="1402"/>
        <end position="1416"/>
    </location>
</feature>
<dbReference type="PROSITE" id="PS50014">
    <property type="entry name" value="BROMODOMAIN_2"/>
    <property type="match status" value="1"/>
</dbReference>
<keyword evidence="9" id="KW-1185">Reference proteome</keyword>
<dbReference type="PANTHER" id="PTHR23069:SF0">
    <property type="entry name" value="TAT-BINDING HOMOLOG 7"/>
    <property type="match status" value="1"/>
</dbReference>
<comment type="caution">
    <text evidence="8">The sequence shown here is derived from an EMBL/GenBank/DDBJ whole genome shotgun (WGS) entry which is preliminary data.</text>
</comment>
<dbReference type="Gene3D" id="1.10.8.60">
    <property type="match status" value="1"/>
</dbReference>
<dbReference type="Pfam" id="PF00004">
    <property type="entry name" value="AAA"/>
    <property type="match status" value="1"/>
</dbReference>
<dbReference type="Gene3D" id="3.40.50.300">
    <property type="entry name" value="P-loop containing nucleotide triphosphate hydrolases"/>
    <property type="match status" value="1"/>
</dbReference>
<dbReference type="Proteomes" id="UP001642483">
    <property type="component" value="Unassembled WGS sequence"/>
</dbReference>
<dbReference type="SMART" id="SM00382">
    <property type="entry name" value="AAA"/>
    <property type="match status" value="1"/>
</dbReference>
<name>A0ABP0GK93_CLALP</name>
<feature type="compositionally biased region" description="Polar residues" evidence="6">
    <location>
        <begin position="389"/>
        <end position="406"/>
    </location>
</feature>
<feature type="compositionally biased region" description="Polar residues" evidence="6">
    <location>
        <begin position="795"/>
        <end position="812"/>
    </location>
</feature>
<feature type="compositionally biased region" description="Low complexity" evidence="6">
    <location>
        <begin position="128"/>
        <end position="139"/>
    </location>
</feature>
<feature type="region of interest" description="Disordered" evidence="6">
    <location>
        <begin position="359"/>
        <end position="433"/>
    </location>
</feature>
<dbReference type="InterPro" id="IPR036427">
    <property type="entry name" value="Bromodomain-like_sf"/>
</dbReference>
<feature type="compositionally biased region" description="Acidic residues" evidence="6">
    <location>
        <begin position="1255"/>
        <end position="1273"/>
    </location>
</feature>
<feature type="compositionally biased region" description="Polar residues" evidence="6">
    <location>
        <begin position="1324"/>
        <end position="1333"/>
    </location>
</feature>
<dbReference type="Pfam" id="PF17862">
    <property type="entry name" value="AAA_lid_3"/>
    <property type="match status" value="1"/>
</dbReference>
<feature type="compositionally biased region" description="Basic residues" evidence="6">
    <location>
        <begin position="257"/>
        <end position="266"/>
    </location>
</feature>
<dbReference type="InterPro" id="IPR003960">
    <property type="entry name" value="ATPase_AAA_CS"/>
</dbReference>
<reference evidence="8 9" key="1">
    <citation type="submission" date="2024-02" db="EMBL/GenBank/DDBJ databases">
        <authorList>
            <person name="Daric V."/>
            <person name="Darras S."/>
        </authorList>
    </citation>
    <scope>NUCLEOTIDE SEQUENCE [LARGE SCALE GENOMIC DNA]</scope>
</reference>
<dbReference type="InterPro" id="IPR041569">
    <property type="entry name" value="AAA_lid_3"/>
</dbReference>
<organism evidence="8 9">
    <name type="scientific">Clavelina lepadiformis</name>
    <name type="common">Light-bulb sea squirt</name>
    <name type="synonym">Ascidia lepadiformis</name>
    <dbReference type="NCBI Taxonomy" id="159417"/>
    <lineage>
        <taxon>Eukaryota</taxon>
        <taxon>Metazoa</taxon>
        <taxon>Chordata</taxon>
        <taxon>Tunicata</taxon>
        <taxon>Ascidiacea</taxon>
        <taxon>Aplousobranchia</taxon>
        <taxon>Clavelinidae</taxon>
        <taxon>Clavelina</taxon>
    </lineage>
</organism>
<feature type="compositionally biased region" description="Basic residues" evidence="6">
    <location>
        <begin position="422"/>
        <end position="433"/>
    </location>
</feature>
<evidence type="ECO:0000256" key="4">
    <source>
        <dbReference type="ARBA" id="ARBA00023117"/>
    </source>
</evidence>
<comment type="similarity">
    <text evidence="1">Belongs to the AAA ATPase family.</text>
</comment>
<evidence type="ECO:0000313" key="9">
    <source>
        <dbReference type="Proteomes" id="UP001642483"/>
    </source>
</evidence>
<feature type="region of interest" description="Disordered" evidence="6">
    <location>
        <begin position="256"/>
        <end position="339"/>
    </location>
</feature>
<feature type="compositionally biased region" description="Acidic residues" evidence="6">
    <location>
        <begin position="1362"/>
        <end position="1371"/>
    </location>
</feature>
<keyword evidence="3" id="KW-0067">ATP-binding</keyword>
<sequence>MVATRRGGNGTLPDGSQVEHTGHTSLTRTRQADYMEHPEDSNDDCDLTPVKMHRTRRNSSRTEDLLNAQDSNHVDEEKYSANGPSYRQYDKHVSHRSSPQHHLSNEHDYKAPRHPQANADILPKKQRGSVSHSRSLRSLGLEEEGSSGEEEDGIGALASSVRHRTSSRDFPNMLLRRSSRNRKTIYSTLNVSTIEHAHAAMISDEIDHDEMPRRSTGSRMNRQRSIKPELRDLLVAQGKNPEDIAEISQPDIYSSIKSRKRQRRPRRFFDDDEEVIPNQNDVEASGHSEGEGEEAEMGDEKNKDEDDDDEEEEDDDDDDDEEEDEDDDEVPRRSRRRYSLRTKRAQPLRLVYEIQQQTRQPSRGIFDHLPTPAVHKRRRHPAAVREQQHPSSPYQRKQRRTNSQGASSTSSSSGDDDETKFEKRKKKSLAKARNRCLPMNLTMNELASHGFANERRKIGSSLADIDPMNVDKSVKFESIGGHKSHVRSLKEMVVFPLLYPEVFQKFHINPPRGCLFYGPPGTGKTLMARALANECSSESRKVAFFMRKGADCLSKWVGESERQLRLLFDQAYQMRPAIIFFDEIDGLAPVRSSRQDQIHSSIVSTLLGLMDGLDNRGEIIVIGATNRIDSIDPALRRPGRFDREFAFPLPDKNARREILRIHTSKWLPPLSNNFVDQLAEKTVGYCGADIMTLCAESALVALRRRYPQIYGTSEKLKLDVDSINVKVADFYKAMQNIVPTAQRSDASPGQALHQSVRPLLHNALVQSVMKLAKLFPVVLKTSKVMKSRSNESTDHNQSTNTNPSADATTQEQSDSDSDFDDDDDDDENGEQHILLPPNGLSVPQSLLSGMSNFAYRESTVHRPRFLLCGGPQDGQTTHLAPALLHDLEGIPVHLLDLPALYGTSTRSPEEACALVFREARRTSPSIIYLPNATMWWESASATIHYIFESLLRTLPAHTSVLLIATTDCVYKEIPLSLSKFFNKRLKEVYTMGTPTVEERTTFFAPIFLQFAVKPPVYKLKKKMRSMEILEKAPSEPPPKLSGKELARLEQEEETTMRNLRLFLRDVLTRLARDRRFKVFLKPVDTEEVTDYMDVIDHPMDISSMMNKIDQHKYNNVASFLMDINLICSNALEYNPDHCAEDKAIRHRACLLKDIAQAIVQEDLDPGFERLCNEVNEARRKRNADPLKFAPSYFNVLPPNGPACKPENSEQINGERKVSDSLTKVPHNHYRRKRRRSAWASGVVRRYKKKSRIEDDRSDEDQNEQTELDEVDDADPNKSGESHSFNGVVDSDEAPHDEVFNRVGPSGDAPSPPKTENIEEDAQTWPESMTNGETKTPADLATETMDVEMEQGMSQLSSPETSQADDAEEASNEVEGAKGPQSGSCDSSSDSSDSDEMCTQAENKQEEIVTAEMKPEDNPNTEDPEAEPSKEDSSSGSGMTLRPRKKSVGLEKESVPVIVIPPPPPLVVDEQKLKDIFQFTVQATSLLKVEQLERLYSNLARRIHRHRHSYDKTQMTQELYAEVKTFLKRVLHVGRSKP</sequence>
<dbReference type="PRINTS" id="PR00503">
    <property type="entry name" value="BROMODOMAIN"/>
</dbReference>
<dbReference type="InterPro" id="IPR045199">
    <property type="entry name" value="ATAD2-like"/>
</dbReference>
<keyword evidence="4 5" id="KW-0103">Bromodomain</keyword>
<feature type="compositionally biased region" description="Polar residues" evidence="6">
    <location>
        <begin position="1351"/>
        <end position="1361"/>
    </location>
</feature>
<dbReference type="Pfam" id="PF00439">
    <property type="entry name" value="Bromodomain"/>
    <property type="match status" value="1"/>
</dbReference>
<feature type="region of interest" description="Disordered" evidence="6">
    <location>
        <begin position="205"/>
        <end position="228"/>
    </location>
</feature>
<feature type="compositionally biased region" description="Low complexity" evidence="6">
    <location>
        <begin position="1381"/>
        <end position="1390"/>
    </location>
</feature>
<dbReference type="EMBL" id="CAWYQH010000119">
    <property type="protein sequence ID" value="CAK8691049.1"/>
    <property type="molecule type" value="Genomic_DNA"/>
</dbReference>
<dbReference type="PANTHER" id="PTHR23069">
    <property type="entry name" value="AAA DOMAIN-CONTAINING"/>
    <property type="match status" value="1"/>
</dbReference>
<dbReference type="InterPro" id="IPR001487">
    <property type="entry name" value="Bromodomain"/>
</dbReference>
<dbReference type="SUPFAM" id="SSF47370">
    <property type="entry name" value="Bromodomain"/>
    <property type="match status" value="1"/>
</dbReference>
<gene>
    <name evidence="8" type="ORF">CVLEPA_LOCUS23595</name>
</gene>
<evidence type="ECO:0000259" key="7">
    <source>
        <dbReference type="PROSITE" id="PS50014"/>
    </source>
</evidence>
<dbReference type="InterPro" id="IPR027417">
    <property type="entry name" value="P-loop_NTPase"/>
</dbReference>
<evidence type="ECO:0000256" key="1">
    <source>
        <dbReference type="ARBA" id="ARBA00006914"/>
    </source>
</evidence>
<evidence type="ECO:0000313" key="8">
    <source>
        <dbReference type="EMBL" id="CAK8691049.1"/>
    </source>
</evidence>
<dbReference type="InterPro" id="IPR003593">
    <property type="entry name" value="AAA+_ATPase"/>
</dbReference>
<evidence type="ECO:0000256" key="5">
    <source>
        <dbReference type="PROSITE-ProRule" id="PRU00035"/>
    </source>
</evidence>
<dbReference type="SUPFAM" id="SSF52540">
    <property type="entry name" value="P-loop containing nucleoside triphosphate hydrolases"/>
    <property type="match status" value="2"/>
</dbReference>
<feature type="compositionally biased region" description="Basic and acidic residues" evidence="6">
    <location>
        <begin position="30"/>
        <end position="40"/>
    </location>
</feature>
<evidence type="ECO:0000256" key="2">
    <source>
        <dbReference type="ARBA" id="ARBA00022741"/>
    </source>
</evidence>
<dbReference type="SMART" id="SM00297">
    <property type="entry name" value="BROMO"/>
    <property type="match status" value="1"/>
</dbReference>
<keyword evidence="2" id="KW-0547">Nucleotide-binding</keyword>
<feature type="compositionally biased region" description="Acidic residues" evidence="6">
    <location>
        <begin position="813"/>
        <end position="828"/>
    </location>
</feature>
<feature type="compositionally biased region" description="Basic residues" evidence="6">
    <location>
        <begin position="1225"/>
        <end position="1236"/>
    </location>
</feature>
<protein>
    <recommendedName>
        <fullName evidence="7">Bromo domain-containing protein</fullName>
    </recommendedName>
</protein>
<proteinExistence type="inferred from homology"/>
<accession>A0ABP0GK93</accession>
<feature type="compositionally biased region" description="Acidic residues" evidence="6">
    <location>
        <begin position="141"/>
        <end position="153"/>
    </location>
</feature>
<dbReference type="Gene3D" id="1.20.920.10">
    <property type="entry name" value="Bromodomain-like"/>
    <property type="match status" value="1"/>
</dbReference>
<dbReference type="PROSITE" id="PS00674">
    <property type="entry name" value="AAA"/>
    <property type="match status" value="1"/>
</dbReference>
<feature type="region of interest" description="Disordered" evidence="6">
    <location>
        <begin position="786"/>
        <end position="841"/>
    </location>
</feature>
<feature type="region of interest" description="Disordered" evidence="6">
    <location>
        <begin position="1199"/>
        <end position="1450"/>
    </location>
</feature>
<evidence type="ECO:0000256" key="3">
    <source>
        <dbReference type="ARBA" id="ARBA00022840"/>
    </source>
</evidence>
<dbReference type="InterPro" id="IPR003959">
    <property type="entry name" value="ATPase_AAA_core"/>
</dbReference>
<evidence type="ECO:0000256" key="6">
    <source>
        <dbReference type="SAM" id="MobiDB-lite"/>
    </source>
</evidence>
<feature type="domain" description="Bromo" evidence="7">
    <location>
        <begin position="1071"/>
        <end position="1134"/>
    </location>
</feature>
<feature type="compositionally biased region" description="Acidic residues" evidence="6">
    <location>
        <begin position="305"/>
        <end position="329"/>
    </location>
</feature>
<dbReference type="CDD" id="cd05528">
    <property type="entry name" value="Bromo_AAA"/>
    <property type="match status" value="1"/>
</dbReference>
<feature type="region of interest" description="Disordered" evidence="6">
    <location>
        <begin position="1"/>
        <end position="154"/>
    </location>
</feature>